<feature type="domain" description="Serine aminopeptidase S33" evidence="2">
    <location>
        <begin position="191"/>
        <end position="267"/>
    </location>
</feature>
<dbReference type="InterPro" id="IPR022742">
    <property type="entry name" value="Hydrolase_4"/>
</dbReference>
<dbReference type="Proteomes" id="UP000092650">
    <property type="component" value="Chromosome"/>
</dbReference>
<evidence type="ECO:0000313" key="3">
    <source>
        <dbReference type="EMBL" id="ANU20507.1"/>
    </source>
</evidence>
<dbReference type="GO" id="GO:0052689">
    <property type="term" value="F:carboxylic ester hydrolase activity"/>
    <property type="evidence" value="ECO:0007669"/>
    <property type="project" value="TreeGrafter"/>
</dbReference>
<name>A0A1C7EAP5_9BACL</name>
<dbReference type="KEGG" id="ppla:BBI15_09905"/>
<protein>
    <recommendedName>
        <fullName evidence="2">Serine aminopeptidase S33 domain-containing protein</fullName>
    </recommendedName>
</protein>
<feature type="signal peptide" evidence="1">
    <location>
        <begin position="1"/>
        <end position="17"/>
    </location>
</feature>
<accession>A0A1C7EAP5</accession>
<gene>
    <name evidence="3" type="ORF">BBI15_09905</name>
</gene>
<dbReference type="PROSITE" id="PS51257">
    <property type="entry name" value="PROKAR_LIPOPROTEIN"/>
    <property type="match status" value="1"/>
</dbReference>
<dbReference type="OrthoDB" id="9809549at2"/>
<dbReference type="PANTHER" id="PTHR43265">
    <property type="entry name" value="ESTERASE ESTD"/>
    <property type="match status" value="1"/>
</dbReference>
<dbReference type="Gene3D" id="3.40.50.1820">
    <property type="entry name" value="alpha/beta hydrolase"/>
    <property type="match status" value="1"/>
</dbReference>
<dbReference type="SUPFAM" id="SSF53474">
    <property type="entry name" value="alpha/beta-Hydrolases"/>
    <property type="match status" value="1"/>
</dbReference>
<dbReference type="PANTHER" id="PTHR43265:SF1">
    <property type="entry name" value="ESTERASE ESTD"/>
    <property type="match status" value="1"/>
</dbReference>
<dbReference type="EMBL" id="CP016539">
    <property type="protein sequence ID" value="ANU20507.1"/>
    <property type="molecule type" value="Genomic_DNA"/>
</dbReference>
<dbReference type="InterPro" id="IPR053145">
    <property type="entry name" value="AB_hydrolase_Est10"/>
</dbReference>
<keyword evidence="4" id="KW-1185">Reference proteome</keyword>
<organism evidence="3 4">
    <name type="scientific">Planococcus plakortidis</name>
    <dbReference type="NCBI Taxonomy" id="1038856"/>
    <lineage>
        <taxon>Bacteria</taxon>
        <taxon>Bacillati</taxon>
        <taxon>Bacillota</taxon>
        <taxon>Bacilli</taxon>
        <taxon>Bacillales</taxon>
        <taxon>Caryophanaceae</taxon>
        <taxon>Planococcus</taxon>
    </lineage>
</organism>
<dbReference type="AlphaFoldDB" id="A0A1C7EAP5"/>
<dbReference type="InterPro" id="IPR029058">
    <property type="entry name" value="AB_hydrolase_fold"/>
</dbReference>
<reference evidence="3" key="1">
    <citation type="submission" date="2016-10" db="EMBL/GenBank/DDBJ databases">
        <authorList>
            <person name="See-Too W.S."/>
        </authorList>
    </citation>
    <scope>NUCLEOTIDE SEQUENCE [LARGE SCALE GENOMIC DNA]</scope>
    <source>
        <strain evidence="3">DSM 23997</strain>
    </source>
</reference>
<sequence>MKKWTAALLALAGILLAAGCSGGNDEDADTNETAGEIDGFWQGAIEVPGQPIPFSIEFTGGEGALSIPLQGVENYPLSTVKFDEPEVAFDATLQGERLVFEGTLEAEKITGTMTQRNQKFPFELERGEKEQAADPEKIIETEVAGGMMQALEEIPETDGPHPVAILIAGSGPTDKDGNSLTLTGKNNSLRMLAEQLKAEGIAVIRYDKRAIGDNRSLAVQESELRFDDYVQDAAAWVRFAKADERFTDVAVIGHSEGALVGLAAANQEGVDSYVSLTGVGRPADELLKEQLSTLPAAQREEAEAILAQLAQGETVDDVSPELQQILRPSIQPYLQSWMAYDPLEQAKNLEAEALFVGGTRDLQVPVRDAELLHEAKPGSELLIVDGMNHVLKQVPDDREANMAAYSDPELPLADGLVDRIAEFLKTE</sequence>
<feature type="chain" id="PRO_5038425953" description="Serine aminopeptidase S33 domain-containing protein" evidence="1">
    <location>
        <begin position="18"/>
        <end position="427"/>
    </location>
</feature>
<dbReference type="Pfam" id="PF12146">
    <property type="entry name" value="Hydrolase_4"/>
    <property type="match status" value="1"/>
</dbReference>
<keyword evidence="1" id="KW-0732">Signal</keyword>
<proteinExistence type="predicted"/>
<evidence type="ECO:0000256" key="1">
    <source>
        <dbReference type="SAM" id="SignalP"/>
    </source>
</evidence>
<evidence type="ECO:0000313" key="4">
    <source>
        <dbReference type="Proteomes" id="UP000092650"/>
    </source>
</evidence>
<dbReference type="RefSeq" id="WP_068870608.1">
    <property type="nucleotide sequence ID" value="NZ_CP016539.2"/>
</dbReference>
<evidence type="ECO:0000259" key="2">
    <source>
        <dbReference type="Pfam" id="PF12146"/>
    </source>
</evidence>